<evidence type="ECO:0000256" key="11">
    <source>
        <dbReference type="ARBA" id="ARBA00022840"/>
    </source>
</evidence>
<dbReference type="PANTHER" id="PTHR10285">
    <property type="entry name" value="URIDINE KINASE"/>
    <property type="match status" value="1"/>
</dbReference>
<evidence type="ECO:0000256" key="2">
    <source>
        <dbReference type="ARBA" id="ARBA00004496"/>
    </source>
</evidence>
<comment type="similarity">
    <text evidence="4 14 15">Belongs to the prokaryotic pantothenate kinase family.</text>
</comment>
<evidence type="ECO:0000256" key="9">
    <source>
        <dbReference type="ARBA" id="ARBA00022741"/>
    </source>
</evidence>
<dbReference type="SUPFAM" id="SSF52540">
    <property type="entry name" value="P-loop containing nucleoside triphosphate hydrolases"/>
    <property type="match status" value="1"/>
</dbReference>
<evidence type="ECO:0000313" key="18">
    <source>
        <dbReference type="Proteomes" id="UP000568050"/>
    </source>
</evidence>
<keyword evidence="9 14" id="KW-0547">Nucleotide-binding</keyword>
<dbReference type="GO" id="GO:0004594">
    <property type="term" value="F:pantothenate kinase activity"/>
    <property type="evidence" value="ECO:0007669"/>
    <property type="project" value="UniProtKB-UniRule"/>
</dbReference>
<dbReference type="AlphaFoldDB" id="A0A839QZR6"/>
<evidence type="ECO:0000313" key="17">
    <source>
        <dbReference type="EMBL" id="MBB3022887.1"/>
    </source>
</evidence>
<accession>A0A839QZR6</accession>
<evidence type="ECO:0000256" key="12">
    <source>
        <dbReference type="ARBA" id="ARBA00022993"/>
    </source>
</evidence>
<dbReference type="NCBIfam" id="TIGR00554">
    <property type="entry name" value="panK_bact"/>
    <property type="match status" value="1"/>
</dbReference>
<dbReference type="GO" id="GO:0005524">
    <property type="term" value="F:ATP binding"/>
    <property type="evidence" value="ECO:0007669"/>
    <property type="project" value="UniProtKB-UniRule"/>
</dbReference>
<dbReference type="InterPro" id="IPR027417">
    <property type="entry name" value="P-loop_NTPase"/>
</dbReference>
<evidence type="ECO:0000256" key="3">
    <source>
        <dbReference type="ARBA" id="ARBA00005225"/>
    </source>
</evidence>
<organism evidence="17 18">
    <name type="scientific">Helcobacillus massiliensis</name>
    <dbReference type="NCBI Taxonomy" id="521392"/>
    <lineage>
        <taxon>Bacteria</taxon>
        <taxon>Bacillati</taxon>
        <taxon>Actinomycetota</taxon>
        <taxon>Actinomycetes</taxon>
        <taxon>Micrococcales</taxon>
        <taxon>Dermabacteraceae</taxon>
        <taxon>Helcobacillus</taxon>
    </lineage>
</organism>
<feature type="binding site" evidence="14">
    <location>
        <begin position="97"/>
        <end position="104"/>
    </location>
    <ligand>
        <name>ATP</name>
        <dbReference type="ChEBI" id="CHEBI:30616"/>
    </ligand>
</feature>
<evidence type="ECO:0000256" key="8">
    <source>
        <dbReference type="ARBA" id="ARBA00022679"/>
    </source>
</evidence>
<keyword evidence="11 14" id="KW-0067">ATP-binding</keyword>
<dbReference type="HAMAP" id="MF_00215">
    <property type="entry name" value="Pantothen_kinase_1"/>
    <property type="match status" value="1"/>
</dbReference>
<evidence type="ECO:0000256" key="14">
    <source>
        <dbReference type="HAMAP-Rule" id="MF_00215"/>
    </source>
</evidence>
<evidence type="ECO:0000256" key="7">
    <source>
        <dbReference type="ARBA" id="ARBA00022490"/>
    </source>
</evidence>
<dbReference type="Pfam" id="PF00485">
    <property type="entry name" value="PRK"/>
    <property type="match status" value="1"/>
</dbReference>
<proteinExistence type="inferred from homology"/>
<evidence type="ECO:0000259" key="16">
    <source>
        <dbReference type="Pfam" id="PF00485"/>
    </source>
</evidence>
<dbReference type="Gene3D" id="3.40.50.300">
    <property type="entry name" value="P-loop containing nucleotide triphosphate hydrolases"/>
    <property type="match status" value="1"/>
</dbReference>
<dbReference type="UniPathway" id="UPA00241">
    <property type="reaction ID" value="UER00352"/>
</dbReference>
<comment type="pathway">
    <text evidence="3 14 15">Cofactor biosynthesis; coenzyme A biosynthesis; CoA from (R)-pantothenate: step 1/5.</text>
</comment>
<evidence type="ECO:0000256" key="5">
    <source>
        <dbReference type="ARBA" id="ARBA00012102"/>
    </source>
</evidence>
<feature type="domain" description="Phosphoribulokinase/uridine kinase" evidence="16">
    <location>
        <begin position="92"/>
        <end position="245"/>
    </location>
</feature>
<sequence>MTVHDHASPSLSPFTEIARDDWASLSGETPLPLTADEIETLRGLGDRLDMDEVNKVYRPISRLLNLQVQNAQSMRDVRNEFLHQNARRTPYIIGVAGSVAVGKSTTARLLRELTARWPETPRVQLVTTDGFLYPTAELKRRDIMHRKGFPESYDRRALLRFVADVKSGQSEVLAPVYSHISYDILPDEFVRVQRPDVLIVEGLNVLQAPRVRADGRVGIAVSDYFDFSVYVDAREDDIRRWYIERFLSLRATAFAKEDSYFRRYADLGDDEARATAAHIWDTINGPNLRENVQPSRGRADLILRKSSDHEVRSVLLRRI</sequence>
<dbReference type="CDD" id="cd02025">
    <property type="entry name" value="PanK"/>
    <property type="match status" value="1"/>
</dbReference>
<evidence type="ECO:0000256" key="1">
    <source>
        <dbReference type="ARBA" id="ARBA00001206"/>
    </source>
</evidence>
<keyword evidence="10 14" id="KW-0418">Kinase</keyword>
<protein>
    <recommendedName>
        <fullName evidence="6 14">Pantothenate kinase</fullName>
        <ecNumber evidence="5 14">2.7.1.33</ecNumber>
    </recommendedName>
    <alternativeName>
        <fullName evidence="13 14">Pantothenic acid kinase</fullName>
    </alternativeName>
</protein>
<evidence type="ECO:0000256" key="4">
    <source>
        <dbReference type="ARBA" id="ARBA00006087"/>
    </source>
</evidence>
<dbReference type="InterPro" id="IPR006083">
    <property type="entry name" value="PRK/URK"/>
</dbReference>
<dbReference type="GO" id="GO:0015937">
    <property type="term" value="P:coenzyme A biosynthetic process"/>
    <property type="evidence" value="ECO:0007669"/>
    <property type="project" value="UniProtKB-UniRule"/>
</dbReference>
<evidence type="ECO:0000256" key="13">
    <source>
        <dbReference type="ARBA" id="ARBA00032866"/>
    </source>
</evidence>
<dbReference type="EMBL" id="JACHWP010000002">
    <property type="protein sequence ID" value="MBB3022887.1"/>
    <property type="molecule type" value="Genomic_DNA"/>
</dbReference>
<evidence type="ECO:0000256" key="15">
    <source>
        <dbReference type="RuleBase" id="RU003530"/>
    </source>
</evidence>
<keyword evidence="7 14" id="KW-0963">Cytoplasm</keyword>
<name>A0A839QZR6_9MICO</name>
<dbReference type="GO" id="GO:0005737">
    <property type="term" value="C:cytoplasm"/>
    <property type="evidence" value="ECO:0007669"/>
    <property type="project" value="UniProtKB-SubCell"/>
</dbReference>
<dbReference type="InterPro" id="IPR004566">
    <property type="entry name" value="PanK"/>
</dbReference>
<keyword evidence="12 14" id="KW-0173">Coenzyme A biosynthesis</keyword>
<comment type="catalytic activity">
    <reaction evidence="1 14 15">
        <text>(R)-pantothenate + ATP = (R)-4'-phosphopantothenate + ADP + H(+)</text>
        <dbReference type="Rhea" id="RHEA:16373"/>
        <dbReference type="ChEBI" id="CHEBI:10986"/>
        <dbReference type="ChEBI" id="CHEBI:15378"/>
        <dbReference type="ChEBI" id="CHEBI:29032"/>
        <dbReference type="ChEBI" id="CHEBI:30616"/>
        <dbReference type="ChEBI" id="CHEBI:456216"/>
        <dbReference type="EC" id="2.7.1.33"/>
    </reaction>
</comment>
<gene>
    <name evidence="14" type="primary">coaA</name>
    <name evidence="17" type="ORF">FHX50_001170</name>
</gene>
<keyword evidence="8 14" id="KW-0808">Transferase</keyword>
<evidence type="ECO:0000256" key="10">
    <source>
        <dbReference type="ARBA" id="ARBA00022777"/>
    </source>
</evidence>
<keyword evidence="18" id="KW-1185">Reference proteome</keyword>
<evidence type="ECO:0000256" key="6">
    <source>
        <dbReference type="ARBA" id="ARBA00015080"/>
    </source>
</evidence>
<comment type="caution">
    <text evidence="17">The sequence shown here is derived from an EMBL/GenBank/DDBJ whole genome shotgun (WGS) entry which is preliminary data.</text>
</comment>
<dbReference type="PIRSF" id="PIRSF000545">
    <property type="entry name" value="Pantothenate_kin"/>
    <property type="match status" value="1"/>
</dbReference>
<comment type="subcellular location">
    <subcellularLocation>
        <location evidence="2 14 15">Cytoplasm</location>
    </subcellularLocation>
</comment>
<dbReference type="Proteomes" id="UP000568050">
    <property type="component" value="Unassembled WGS sequence"/>
</dbReference>
<reference evidence="17 18" key="1">
    <citation type="submission" date="2020-08" db="EMBL/GenBank/DDBJ databases">
        <title>Sequencing the genomes of 1000 actinobacteria strains.</title>
        <authorList>
            <person name="Klenk H.-P."/>
        </authorList>
    </citation>
    <scope>NUCLEOTIDE SEQUENCE [LARGE SCALE GENOMIC DNA]</scope>
    <source>
        <strain evidence="17 18">DSM 23040</strain>
    </source>
</reference>
<dbReference type="EC" id="2.7.1.33" evidence="5 14"/>